<evidence type="ECO:0000256" key="5">
    <source>
        <dbReference type="ARBA" id="ARBA00022741"/>
    </source>
</evidence>
<dbReference type="InterPro" id="IPR003594">
    <property type="entry name" value="HATPase_dom"/>
</dbReference>
<dbReference type="SMART" id="SM00388">
    <property type="entry name" value="HisKA"/>
    <property type="match status" value="1"/>
</dbReference>
<dbReference type="SUPFAM" id="SSF55874">
    <property type="entry name" value="ATPase domain of HSP90 chaperone/DNA topoisomerase II/histidine kinase"/>
    <property type="match status" value="1"/>
</dbReference>
<feature type="transmembrane region" description="Helical" evidence="9">
    <location>
        <begin position="96"/>
        <end position="124"/>
    </location>
</feature>
<keyword evidence="8" id="KW-0902">Two-component regulatory system</keyword>
<gene>
    <name evidence="11" type="ORF">DB32_006511</name>
</gene>
<dbReference type="STRING" id="927083.DB32_006511"/>
<dbReference type="InterPro" id="IPR036097">
    <property type="entry name" value="HisK_dim/P_sf"/>
</dbReference>
<keyword evidence="9" id="KW-0472">Membrane</keyword>
<reference evidence="11 12" key="1">
    <citation type="submission" date="2015-03" db="EMBL/GenBank/DDBJ databases">
        <title>Genome assembly of Sandaracinus amylolyticus DSM 53668.</title>
        <authorList>
            <person name="Sharma G."/>
            <person name="Subramanian S."/>
        </authorList>
    </citation>
    <scope>NUCLEOTIDE SEQUENCE [LARGE SCALE GENOMIC DNA]</scope>
    <source>
        <strain evidence="11 12">DSM 53668</strain>
    </source>
</reference>
<dbReference type="GO" id="GO:0005524">
    <property type="term" value="F:ATP binding"/>
    <property type="evidence" value="ECO:0007669"/>
    <property type="project" value="UniProtKB-KW"/>
</dbReference>
<dbReference type="SUPFAM" id="SSF47384">
    <property type="entry name" value="Homodimeric domain of signal transducing histidine kinase"/>
    <property type="match status" value="1"/>
</dbReference>
<proteinExistence type="predicted"/>
<dbReference type="PANTHER" id="PTHR43065:SF10">
    <property type="entry name" value="PEROXIDE STRESS-ACTIVATED HISTIDINE KINASE MAK3"/>
    <property type="match status" value="1"/>
</dbReference>
<evidence type="ECO:0000256" key="9">
    <source>
        <dbReference type="SAM" id="Phobius"/>
    </source>
</evidence>
<dbReference type="Gene3D" id="1.10.287.130">
    <property type="match status" value="1"/>
</dbReference>
<evidence type="ECO:0000313" key="12">
    <source>
        <dbReference type="Proteomes" id="UP000034883"/>
    </source>
</evidence>
<dbReference type="Pfam" id="PF00512">
    <property type="entry name" value="HisKA"/>
    <property type="match status" value="1"/>
</dbReference>
<evidence type="ECO:0000256" key="2">
    <source>
        <dbReference type="ARBA" id="ARBA00012438"/>
    </source>
</evidence>
<dbReference type="Gene3D" id="3.30.565.10">
    <property type="entry name" value="Histidine kinase-like ATPase, C-terminal domain"/>
    <property type="match status" value="1"/>
</dbReference>
<evidence type="ECO:0000256" key="6">
    <source>
        <dbReference type="ARBA" id="ARBA00022777"/>
    </source>
</evidence>
<keyword evidence="4" id="KW-0808">Transferase</keyword>
<evidence type="ECO:0000259" key="10">
    <source>
        <dbReference type="PROSITE" id="PS50109"/>
    </source>
</evidence>
<dbReference type="Pfam" id="PF02518">
    <property type="entry name" value="HATPase_c"/>
    <property type="match status" value="1"/>
</dbReference>
<keyword evidence="9" id="KW-0812">Transmembrane</keyword>
<dbReference type="RefSeq" id="WP_053236416.1">
    <property type="nucleotide sequence ID" value="NZ_CP011125.1"/>
</dbReference>
<evidence type="ECO:0000256" key="8">
    <source>
        <dbReference type="ARBA" id="ARBA00023012"/>
    </source>
</evidence>
<dbReference type="PROSITE" id="PS50109">
    <property type="entry name" value="HIS_KIN"/>
    <property type="match status" value="1"/>
</dbReference>
<accession>A0A0F6W7C7</accession>
<keyword evidence="9" id="KW-1133">Transmembrane helix</keyword>
<dbReference type="EC" id="2.7.13.3" evidence="2"/>
<evidence type="ECO:0000256" key="1">
    <source>
        <dbReference type="ARBA" id="ARBA00000085"/>
    </source>
</evidence>
<keyword evidence="3" id="KW-0597">Phosphoprotein</keyword>
<dbReference type="CDD" id="cd00082">
    <property type="entry name" value="HisKA"/>
    <property type="match status" value="1"/>
</dbReference>
<dbReference type="InterPro" id="IPR005467">
    <property type="entry name" value="His_kinase_dom"/>
</dbReference>
<dbReference type="EMBL" id="CP011125">
    <property type="protein sequence ID" value="AKF09362.1"/>
    <property type="molecule type" value="Genomic_DNA"/>
</dbReference>
<evidence type="ECO:0000313" key="11">
    <source>
        <dbReference type="EMBL" id="AKF09362.1"/>
    </source>
</evidence>
<keyword evidence="7" id="KW-0067">ATP-binding</keyword>
<dbReference type="GO" id="GO:0000155">
    <property type="term" value="F:phosphorelay sensor kinase activity"/>
    <property type="evidence" value="ECO:0007669"/>
    <property type="project" value="InterPro"/>
</dbReference>
<feature type="domain" description="Histidine kinase" evidence="10">
    <location>
        <begin position="239"/>
        <end position="444"/>
    </location>
</feature>
<feature type="transmembrane region" description="Helical" evidence="9">
    <location>
        <begin position="136"/>
        <end position="161"/>
    </location>
</feature>
<keyword evidence="5" id="KW-0547">Nucleotide-binding</keyword>
<feature type="transmembrane region" description="Helical" evidence="9">
    <location>
        <begin position="181"/>
        <end position="204"/>
    </location>
</feature>
<dbReference type="SMART" id="SM00387">
    <property type="entry name" value="HATPase_c"/>
    <property type="match status" value="1"/>
</dbReference>
<protein>
    <recommendedName>
        <fullName evidence="2">histidine kinase</fullName>
        <ecNumber evidence="2">2.7.13.3</ecNumber>
    </recommendedName>
</protein>
<keyword evidence="12" id="KW-1185">Reference proteome</keyword>
<evidence type="ECO:0000256" key="7">
    <source>
        <dbReference type="ARBA" id="ARBA00022840"/>
    </source>
</evidence>
<evidence type="ECO:0000256" key="3">
    <source>
        <dbReference type="ARBA" id="ARBA00022553"/>
    </source>
</evidence>
<sequence length="452" mass="49252">MQAPASHPRTLEERAKALDDLEQLASSRVVGEIIRHRKRLAPVGLTIILGLSWVGPAVWRWTLLVFAVLSIASLGYFERRAWKDGRLSHGQMLATAWISGIAQLVVVFVLGGLAGPIAVALPLISVVMNLIAPTRFGMIFVAFVQVPTVWVFAAVQASGVLPDLVPSAWHGLFAPPGTPGWGPWFGAGFLSVVLLGGMAIGRALRTVLMQILREQVEDRDRELEMYEETTRALSQMTAEIAHELKNPLASIKGLAALVRKDLGGQTAERMDVLRREVDRLQLILDEFLSYSRPLVPIDEQHVDLHALTREVLELHEGIARQRDVRLVAPDGELHLRCDPRKIKRVLINLVQNAIEASPRDGEVRVAIERDGTNARIEVLDEGTGIASGADEKLFTVGFTTKDEGTGIGLALARGLARQHGGDLTLENRVDARGCVATLVLPPAPIVAQEVAS</sequence>
<keyword evidence="6 11" id="KW-0418">Kinase</keyword>
<dbReference type="PANTHER" id="PTHR43065">
    <property type="entry name" value="SENSOR HISTIDINE KINASE"/>
    <property type="match status" value="1"/>
</dbReference>
<evidence type="ECO:0000256" key="4">
    <source>
        <dbReference type="ARBA" id="ARBA00022679"/>
    </source>
</evidence>
<dbReference type="InterPro" id="IPR036890">
    <property type="entry name" value="HATPase_C_sf"/>
</dbReference>
<dbReference type="Proteomes" id="UP000034883">
    <property type="component" value="Chromosome"/>
</dbReference>
<dbReference type="PRINTS" id="PR00344">
    <property type="entry name" value="BCTRLSENSOR"/>
</dbReference>
<dbReference type="InterPro" id="IPR003661">
    <property type="entry name" value="HisK_dim/P_dom"/>
</dbReference>
<dbReference type="KEGG" id="samy:DB32_006511"/>
<feature type="transmembrane region" description="Helical" evidence="9">
    <location>
        <begin position="43"/>
        <end position="76"/>
    </location>
</feature>
<dbReference type="AlphaFoldDB" id="A0A0F6W7C7"/>
<comment type="catalytic activity">
    <reaction evidence="1">
        <text>ATP + protein L-histidine = ADP + protein N-phospho-L-histidine.</text>
        <dbReference type="EC" id="2.7.13.3"/>
    </reaction>
</comment>
<dbReference type="InterPro" id="IPR004358">
    <property type="entry name" value="Sig_transdc_His_kin-like_C"/>
</dbReference>
<organism evidence="11 12">
    <name type="scientific">Sandaracinus amylolyticus</name>
    <dbReference type="NCBI Taxonomy" id="927083"/>
    <lineage>
        <taxon>Bacteria</taxon>
        <taxon>Pseudomonadati</taxon>
        <taxon>Myxococcota</taxon>
        <taxon>Polyangia</taxon>
        <taxon>Polyangiales</taxon>
        <taxon>Sandaracinaceae</taxon>
        <taxon>Sandaracinus</taxon>
    </lineage>
</organism>
<name>A0A0F6W7C7_9BACT</name>